<accession>A0AAV7MYH9</accession>
<feature type="compositionally biased region" description="Basic and acidic residues" evidence="1">
    <location>
        <begin position="1"/>
        <end position="11"/>
    </location>
</feature>
<protein>
    <submittedName>
        <fullName evidence="2">Uncharacterized protein</fullName>
    </submittedName>
</protein>
<evidence type="ECO:0000256" key="1">
    <source>
        <dbReference type="SAM" id="MobiDB-lite"/>
    </source>
</evidence>
<dbReference type="AlphaFoldDB" id="A0AAV7MYH9"/>
<organism evidence="2 3">
    <name type="scientific">Pleurodeles waltl</name>
    <name type="common">Iberian ribbed newt</name>
    <dbReference type="NCBI Taxonomy" id="8319"/>
    <lineage>
        <taxon>Eukaryota</taxon>
        <taxon>Metazoa</taxon>
        <taxon>Chordata</taxon>
        <taxon>Craniata</taxon>
        <taxon>Vertebrata</taxon>
        <taxon>Euteleostomi</taxon>
        <taxon>Amphibia</taxon>
        <taxon>Batrachia</taxon>
        <taxon>Caudata</taxon>
        <taxon>Salamandroidea</taxon>
        <taxon>Salamandridae</taxon>
        <taxon>Pleurodelinae</taxon>
        <taxon>Pleurodeles</taxon>
    </lineage>
</organism>
<name>A0AAV7MYH9_PLEWA</name>
<dbReference type="Proteomes" id="UP001066276">
    <property type="component" value="Chromosome 9"/>
</dbReference>
<evidence type="ECO:0000313" key="3">
    <source>
        <dbReference type="Proteomes" id="UP001066276"/>
    </source>
</evidence>
<evidence type="ECO:0000313" key="2">
    <source>
        <dbReference type="EMBL" id="KAJ1108833.1"/>
    </source>
</evidence>
<gene>
    <name evidence="2" type="ORF">NDU88_006203</name>
</gene>
<feature type="region of interest" description="Disordered" evidence="1">
    <location>
        <begin position="1"/>
        <end position="22"/>
    </location>
</feature>
<proteinExistence type="predicted"/>
<comment type="caution">
    <text evidence="2">The sequence shown here is derived from an EMBL/GenBank/DDBJ whole genome shotgun (WGS) entry which is preliminary data.</text>
</comment>
<dbReference type="EMBL" id="JANPWB010000013">
    <property type="protein sequence ID" value="KAJ1108833.1"/>
    <property type="molecule type" value="Genomic_DNA"/>
</dbReference>
<reference evidence="2" key="1">
    <citation type="journal article" date="2022" name="bioRxiv">
        <title>Sequencing and chromosome-scale assembly of the giantPleurodeles waltlgenome.</title>
        <authorList>
            <person name="Brown T."/>
            <person name="Elewa A."/>
            <person name="Iarovenko S."/>
            <person name="Subramanian E."/>
            <person name="Araus A.J."/>
            <person name="Petzold A."/>
            <person name="Susuki M."/>
            <person name="Suzuki K.-i.T."/>
            <person name="Hayashi T."/>
            <person name="Toyoda A."/>
            <person name="Oliveira C."/>
            <person name="Osipova E."/>
            <person name="Leigh N.D."/>
            <person name="Simon A."/>
            <person name="Yun M.H."/>
        </authorList>
    </citation>
    <scope>NUCLEOTIDE SEQUENCE</scope>
    <source>
        <strain evidence="2">20211129_DDA</strain>
        <tissue evidence="2">Liver</tissue>
    </source>
</reference>
<sequence>MLCDSAPDKHSALRRGAASPGVASCVAGHGRSPLLLGAGRRASYADITPPAQASREMSPLPLPAAVRTFERTPCRMTSRGKVSWYILLQGAAAAARRGPAMHTKEPSN</sequence>
<keyword evidence="3" id="KW-1185">Reference proteome</keyword>